<dbReference type="EMBL" id="PYSW02000005">
    <property type="protein sequence ID" value="KAG2392146.1"/>
    <property type="molecule type" value="Genomic_DNA"/>
</dbReference>
<gene>
    <name evidence="3" type="ORF">C9374_012398</name>
</gene>
<protein>
    <recommendedName>
        <fullName evidence="2">MJ1316 RNA cyclic group end recognition domain-containing protein</fullName>
    </recommendedName>
</protein>
<proteinExistence type="predicted"/>
<reference evidence="3 4" key="1">
    <citation type="journal article" date="2018" name="BMC Genomics">
        <title>The genome of Naegleria lovaniensis, the basis for a comparative approach to unravel pathogenicity factors of the human pathogenic amoeba N. fowleri.</title>
        <authorList>
            <person name="Liechti N."/>
            <person name="Schurch N."/>
            <person name="Bruggmann R."/>
            <person name="Wittwer M."/>
        </authorList>
    </citation>
    <scope>NUCLEOTIDE SEQUENCE [LARGE SCALE GENOMIC DNA]</scope>
    <source>
        <strain evidence="3 4">ATCC 30569</strain>
    </source>
</reference>
<evidence type="ECO:0000313" key="3">
    <source>
        <dbReference type="EMBL" id="KAG2392146.1"/>
    </source>
</evidence>
<dbReference type="Pfam" id="PF04457">
    <property type="entry name" value="MJ1316"/>
    <property type="match status" value="1"/>
</dbReference>
<sequence length="265" mass="30237">MSRPIPQQQQHHHQQQYVQHNHPSMSTSPLNSNMMSRARSSSGANSKASLSQSPTGGGSSFLASSPQQQSFIKKAAASSTSSTAGLTAEEYELLNQKKERFQTCKEVLDRLHWDESLADVLSNLSMIYKDRFEGDVLIAYSEYENSELKDDLPEHRIQSFIYRDQHVFWDKNKRIDLIDNKEIFALIDSYLNPQQPQPSSEAKKKKKKSKLPSVRLDKSAASTLVKHVNSGDNLTGEDGEEYEEEDDEIEEYMAEYDEMYGQYLK</sequence>
<feature type="region of interest" description="Disordered" evidence="1">
    <location>
        <begin position="193"/>
        <end position="247"/>
    </location>
</feature>
<feature type="compositionally biased region" description="Acidic residues" evidence="1">
    <location>
        <begin position="235"/>
        <end position="247"/>
    </location>
</feature>
<organism evidence="3 4">
    <name type="scientific">Naegleria lovaniensis</name>
    <name type="common">Amoeba</name>
    <dbReference type="NCBI Taxonomy" id="51637"/>
    <lineage>
        <taxon>Eukaryota</taxon>
        <taxon>Discoba</taxon>
        <taxon>Heterolobosea</taxon>
        <taxon>Tetramitia</taxon>
        <taxon>Eutetramitia</taxon>
        <taxon>Vahlkampfiidae</taxon>
        <taxon>Naegleria</taxon>
    </lineage>
</organism>
<feature type="region of interest" description="Disordered" evidence="1">
    <location>
        <begin position="1"/>
        <end position="64"/>
    </location>
</feature>
<evidence type="ECO:0000256" key="1">
    <source>
        <dbReference type="SAM" id="MobiDB-lite"/>
    </source>
</evidence>
<dbReference type="GeneID" id="68104852"/>
<dbReference type="AlphaFoldDB" id="A0AA88H0Z6"/>
<evidence type="ECO:0000313" key="4">
    <source>
        <dbReference type="Proteomes" id="UP000816034"/>
    </source>
</evidence>
<feature type="domain" description="MJ1316 RNA cyclic group end recognition" evidence="2">
    <location>
        <begin position="102"/>
        <end position="171"/>
    </location>
</feature>
<feature type="compositionally biased region" description="Low complexity" evidence="1">
    <location>
        <begin position="30"/>
        <end position="53"/>
    </location>
</feature>
<keyword evidence="4" id="KW-1185">Reference proteome</keyword>
<dbReference type="InterPro" id="IPR040459">
    <property type="entry name" value="MJ1316"/>
</dbReference>
<dbReference type="Proteomes" id="UP000816034">
    <property type="component" value="Unassembled WGS sequence"/>
</dbReference>
<comment type="caution">
    <text evidence="3">The sequence shown here is derived from an EMBL/GenBank/DDBJ whole genome shotgun (WGS) entry which is preliminary data.</text>
</comment>
<dbReference type="RefSeq" id="XP_044554040.1">
    <property type="nucleotide sequence ID" value="XM_044688161.1"/>
</dbReference>
<name>A0AA88H0Z6_NAELO</name>
<accession>A0AA88H0Z6</accession>
<evidence type="ECO:0000259" key="2">
    <source>
        <dbReference type="Pfam" id="PF04457"/>
    </source>
</evidence>